<organism evidence="1 2">
    <name type="scientific">Desulfonema magnum</name>
    <dbReference type="NCBI Taxonomy" id="45655"/>
    <lineage>
        <taxon>Bacteria</taxon>
        <taxon>Pseudomonadati</taxon>
        <taxon>Thermodesulfobacteriota</taxon>
        <taxon>Desulfobacteria</taxon>
        <taxon>Desulfobacterales</taxon>
        <taxon>Desulfococcaceae</taxon>
        <taxon>Desulfonema</taxon>
    </lineage>
</organism>
<accession>A0A975GKU9</accession>
<sequence length="38" mass="4426">MKLDFGFRIPDSGFWELNFGCQFLFAENLELNVASQKL</sequence>
<reference evidence="1" key="1">
    <citation type="journal article" date="2021" name="Microb. Physiol.">
        <title>Proteogenomic Insights into the Physiology of Marine, Sulfate-Reducing, Filamentous Desulfonema limicola and Desulfonema magnum.</title>
        <authorList>
            <person name="Schnaars V."/>
            <person name="Wohlbrand L."/>
            <person name="Scheve S."/>
            <person name="Hinrichs C."/>
            <person name="Reinhardt R."/>
            <person name="Rabus R."/>
        </authorList>
    </citation>
    <scope>NUCLEOTIDE SEQUENCE</scope>
    <source>
        <strain evidence="1">4be13</strain>
    </source>
</reference>
<proteinExistence type="predicted"/>
<dbReference type="KEGG" id="dmm:dnm_011410"/>
<dbReference type="Proteomes" id="UP000663722">
    <property type="component" value="Chromosome"/>
</dbReference>
<evidence type="ECO:0000313" key="1">
    <source>
        <dbReference type="EMBL" id="QTA85136.1"/>
    </source>
</evidence>
<name>A0A975GKU9_9BACT</name>
<gene>
    <name evidence="1" type="ORF">dnm_011410</name>
</gene>
<dbReference type="AlphaFoldDB" id="A0A975GKU9"/>
<keyword evidence="2" id="KW-1185">Reference proteome</keyword>
<evidence type="ECO:0000313" key="2">
    <source>
        <dbReference type="Proteomes" id="UP000663722"/>
    </source>
</evidence>
<protein>
    <submittedName>
        <fullName evidence="1">Uncharacterized protein</fullName>
    </submittedName>
</protein>
<dbReference type="EMBL" id="CP061800">
    <property type="protein sequence ID" value="QTA85136.1"/>
    <property type="molecule type" value="Genomic_DNA"/>
</dbReference>